<dbReference type="Pfam" id="PF00877">
    <property type="entry name" value="NLPC_P60"/>
    <property type="match status" value="1"/>
</dbReference>
<evidence type="ECO:0000256" key="1">
    <source>
        <dbReference type="ARBA" id="ARBA00007074"/>
    </source>
</evidence>
<sequence length="349" mass="38518">MNYRTYSRSQAALMVIAAFTLLVGGGTFTYVAVRHSVPAPLELSLGPQAAQAATPAAASGLRYIRLTAPDRTQVLDDKGKTIAIMTDGSRTVHLIGKKRTFAEPRFTKAKLHSEFWVRLAPRQWRAGAEEEKWFIDWFAKARKDRSADILALAMEYTYLGQPKRDRQGRQYSGDAAFGPLSDIDPDGRAENSDFYDYLGISWSFPDKEEKPSPSHFLSLDCSGFVRMVYGYRAGYPLLGTNNAGPGLPRRATAMASVGPGTQLMPNTGKRARELDRLLPGDMLFFNAGPIQGANIEHMGIYLGVDDRGHHRFISSRTTANGPTMGDLGGESILDGTGYWALRFRTARRV</sequence>
<feature type="domain" description="NlpC/P60" evidence="6">
    <location>
        <begin position="184"/>
        <end position="349"/>
    </location>
</feature>
<keyword evidence="2" id="KW-0645">Protease</keyword>
<organism evidence="7">
    <name type="scientific">Verrucosispora sp. MS100047</name>
    <dbReference type="NCBI Taxonomy" id="1410949"/>
    <lineage>
        <taxon>Bacteria</taxon>
        <taxon>Bacillati</taxon>
        <taxon>Actinomycetota</taxon>
        <taxon>Actinomycetes</taxon>
        <taxon>Micromonosporales</taxon>
        <taxon>Micromonosporaceae</taxon>
        <taxon>Micromonospora</taxon>
    </lineage>
</organism>
<dbReference type="GO" id="GO:0008234">
    <property type="term" value="F:cysteine-type peptidase activity"/>
    <property type="evidence" value="ECO:0007669"/>
    <property type="project" value="UniProtKB-KW"/>
</dbReference>
<reference evidence="7" key="1">
    <citation type="journal article" date="2016" name="Appl. Microbiol. Biotechnol.">
        <title>Anti-MRSA and anti-TB metabolites from marine-derived Verrucosispora sp. MS100047.</title>
        <authorList>
            <person name="Huang P."/>
            <person name="Xie F."/>
            <person name="Ren B."/>
            <person name="Wang Q."/>
            <person name="Wang J."/>
            <person name="Wang Q."/>
            <person name="Abdel-Mageed W.M."/>
            <person name="Liu M."/>
            <person name="Han J."/>
            <person name="Oyeleye A."/>
            <person name="Shen J."/>
            <person name="Song F."/>
            <person name="Dai H."/>
            <person name="Liu X."/>
            <person name="Zhang L."/>
        </authorList>
    </citation>
    <scope>NUCLEOTIDE SEQUENCE</scope>
    <source>
        <strain evidence="7">MS100047</strain>
    </source>
</reference>
<keyword evidence="5" id="KW-0812">Transmembrane</keyword>
<dbReference type="InterPro" id="IPR038765">
    <property type="entry name" value="Papain-like_cys_pep_sf"/>
</dbReference>
<proteinExistence type="inferred from homology"/>
<keyword evidence="4" id="KW-0788">Thiol protease</keyword>
<dbReference type="GO" id="GO:0006508">
    <property type="term" value="P:proteolysis"/>
    <property type="evidence" value="ECO:0007669"/>
    <property type="project" value="UniProtKB-KW"/>
</dbReference>
<dbReference type="EMBL" id="KF826616">
    <property type="protein sequence ID" value="AIS85256.1"/>
    <property type="molecule type" value="Genomic_DNA"/>
</dbReference>
<name>A0A097CRG4_9ACTN</name>
<keyword evidence="3" id="KW-0378">Hydrolase</keyword>
<evidence type="ECO:0000256" key="2">
    <source>
        <dbReference type="ARBA" id="ARBA00022670"/>
    </source>
</evidence>
<evidence type="ECO:0000256" key="5">
    <source>
        <dbReference type="SAM" id="Phobius"/>
    </source>
</evidence>
<evidence type="ECO:0000256" key="3">
    <source>
        <dbReference type="ARBA" id="ARBA00022801"/>
    </source>
</evidence>
<keyword evidence="5" id="KW-1133">Transmembrane helix</keyword>
<dbReference type="Gene3D" id="3.90.1720.10">
    <property type="entry name" value="endopeptidase domain like (from Nostoc punctiforme)"/>
    <property type="match status" value="1"/>
</dbReference>
<dbReference type="InterPro" id="IPR000064">
    <property type="entry name" value="NLP_P60_dom"/>
</dbReference>
<gene>
    <name evidence="7" type="ORF">VASRM7_17</name>
</gene>
<protein>
    <recommendedName>
        <fullName evidence="6">NlpC/P60 domain-containing protein</fullName>
    </recommendedName>
</protein>
<feature type="transmembrane region" description="Helical" evidence="5">
    <location>
        <begin position="12"/>
        <end position="33"/>
    </location>
</feature>
<keyword evidence="5" id="KW-0472">Membrane</keyword>
<dbReference type="SUPFAM" id="SSF54001">
    <property type="entry name" value="Cysteine proteinases"/>
    <property type="match status" value="1"/>
</dbReference>
<evidence type="ECO:0000259" key="6">
    <source>
        <dbReference type="PROSITE" id="PS51935"/>
    </source>
</evidence>
<comment type="similarity">
    <text evidence="1">Belongs to the peptidase C40 family.</text>
</comment>
<evidence type="ECO:0000256" key="4">
    <source>
        <dbReference type="ARBA" id="ARBA00022807"/>
    </source>
</evidence>
<dbReference type="AlphaFoldDB" id="A0A097CRG4"/>
<dbReference type="PROSITE" id="PS51935">
    <property type="entry name" value="NLPC_P60"/>
    <property type="match status" value="1"/>
</dbReference>
<evidence type="ECO:0000313" key="7">
    <source>
        <dbReference type="EMBL" id="AIS85256.1"/>
    </source>
</evidence>
<accession>A0A097CRG4</accession>